<proteinExistence type="predicted"/>
<evidence type="ECO:0000313" key="7">
    <source>
        <dbReference type="Proteomes" id="UP000293195"/>
    </source>
</evidence>
<keyword evidence="1" id="KW-0175">Coiled coil</keyword>
<evidence type="ECO:0000256" key="2">
    <source>
        <dbReference type="SAM" id="MobiDB-lite"/>
    </source>
</evidence>
<dbReference type="EMBL" id="PDXF01000465">
    <property type="protein sequence ID" value="RYN75076.1"/>
    <property type="molecule type" value="Genomic_DNA"/>
</dbReference>
<feature type="region of interest" description="Disordered" evidence="2">
    <location>
        <begin position="1"/>
        <end position="47"/>
    </location>
</feature>
<dbReference type="EMBL" id="PDXB01000083">
    <property type="protein sequence ID" value="RYN16058.1"/>
    <property type="molecule type" value="Genomic_DNA"/>
</dbReference>
<reference evidence="4" key="3">
    <citation type="journal article" date="2019" name="J. ISSAAS">
        <title>Genomics, evolutionary history and diagnostics of the Alternaria alternata species group including apple and Asian pear pathotypes.</title>
        <authorList>
            <person name="Armitage A.D."/>
            <person name="Cockerton H.M."/>
            <person name="Sreenivasaprasad S."/>
            <person name="Woodhall J."/>
            <person name="Lane C."/>
            <person name="Harrison R.J."/>
            <person name="Clarkson J.P."/>
        </authorList>
    </citation>
    <scope>NUCLEOTIDE SEQUENCE</scope>
    <source>
        <strain evidence="4">FERA 1082</strain>
    </source>
</reference>
<reference evidence="3" key="1">
    <citation type="submission" date="2017-10" db="EMBL/GenBank/DDBJ databases">
        <authorList>
            <person name="Armitage A.D."/>
            <person name="Barbara D.J."/>
            <person name="Woodhall J.W."/>
            <person name="Sreenivasaprasad S."/>
            <person name="Lane C.R."/>
            <person name="Clarkson J.P."/>
            <person name="Harrison R.J."/>
        </authorList>
    </citation>
    <scope>NUCLEOTIDE SEQUENCE</scope>
    <source>
        <strain evidence="3">FERA 1164</strain>
        <strain evidence="5">FERA 635</strain>
    </source>
</reference>
<gene>
    <name evidence="4" type="ORF">AA0114_g12440</name>
    <name evidence="3" type="ORF">AA0115_g12585</name>
    <name evidence="5" type="ORF">AA0119_g13596</name>
</gene>
<accession>A0A4Q4NFC6</accession>
<dbReference type="EMBL" id="PDXA01000082">
    <property type="protein sequence ID" value="RYN28580.1"/>
    <property type="molecule type" value="Genomic_DNA"/>
</dbReference>
<dbReference type="AlphaFoldDB" id="A0A4Q4NFC6"/>
<evidence type="ECO:0000313" key="3">
    <source>
        <dbReference type="EMBL" id="RYN16058.1"/>
    </source>
</evidence>
<evidence type="ECO:0000313" key="6">
    <source>
        <dbReference type="Proteomes" id="UP000292402"/>
    </source>
</evidence>
<dbReference type="Proteomes" id="UP000292402">
    <property type="component" value="Unassembled WGS sequence"/>
</dbReference>
<reference evidence="6 7" key="2">
    <citation type="journal article" date="2019" name="bioRxiv">
        <title>Genomics, evolutionary history and diagnostics of the Alternaria alternata species group including apple and Asian pear pathotypes.</title>
        <authorList>
            <person name="Armitage A.D."/>
            <person name="Cockerton H.M."/>
            <person name="Sreenivasaprasad S."/>
            <person name="Woodhall J.W."/>
            <person name="Lane C.R."/>
            <person name="Harrison R.J."/>
            <person name="Clarkson J.P."/>
        </authorList>
    </citation>
    <scope>NUCLEOTIDE SEQUENCE [LARGE SCALE GENOMIC DNA]</scope>
    <source>
        <strain evidence="6">FERA 1082</strain>
        <strain evidence="3">FERA 1164</strain>
        <strain evidence="7">FERA 635</strain>
    </source>
</reference>
<name>A0A4Q4NFC6_9PLEO</name>
<feature type="region of interest" description="Disordered" evidence="2">
    <location>
        <begin position="173"/>
        <end position="206"/>
    </location>
</feature>
<feature type="coiled-coil region" evidence="1">
    <location>
        <begin position="90"/>
        <end position="172"/>
    </location>
</feature>
<evidence type="ECO:0000313" key="4">
    <source>
        <dbReference type="EMBL" id="RYN28580.1"/>
    </source>
</evidence>
<evidence type="ECO:0000313" key="5">
    <source>
        <dbReference type="EMBL" id="RYN75076.1"/>
    </source>
</evidence>
<feature type="compositionally biased region" description="Basic and acidic residues" evidence="2">
    <location>
        <begin position="1"/>
        <end position="16"/>
    </location>
</feature>
<comment type="caution">
    <text evidence="4">The sequence shown here is derived from an EMBL/GenBank/DDBJ whole genome shotgun (WGS) entry which is preliminary data.</text>
</comment>
<dbReference type="Proteomes" id="UP000292340">
    <property type="component" value="Unassembled WGS sequence"/>
</dbReference>
<organism evidence="4 6">
    <name type="scientific">Alternaria tenuissima</name>
    <dbReference type="NCBI Taxonomy" id="119927"/>
    <lineage>
        <taxon>Eukaryota</taxon>
        <taxon>Fungi</taxon>
        <taxon>Dikarya</taxon>
        <taxon>Ascomycota</taxon>
        <taxon>Pezizomycotina</taxon>
        <taxon>Dothideomycetes</taxon>
        <taxon>Pleosporomycetidae</taxon>
        <taxon>Pleosporales</taxon>
        <taxon>Pleosporineae</taxon>
        <taxon>Pleosporaceae</taxon>
        <taxon>Alternaria</taxon>
        <taxon>Alternaria sect. Alternaria</taxon>
        <taxon>Alternaria alternata complex</taxon>
    </lineage>
</organism>
<evidence type="ECO:0000256" key="1">
    <source>
        <dbReference type="SAM" id="Coils"/>
    </source>
</evidence>
<dbReference type="Proteomes" id="UP000293195">
    <property type="component" value="Unassembled WGS sequence"/>
</dbReference>
<protein>
    <submittedName>
        <fullName evidence="4">Uncharacterized protein</fullName>
    </submittedName>
</protein>
<sequence length="227" mass="26731">MDYQEYHDPLFDHDFPHSGANGQVGFSPGITGNHDPASQPPSHVPMNDPLYTDMDHFSSEMIALAKQGIQGSLTCHDKTHRGNEKTHSELSELKRGQEELLRRLGEFEERSERRAEQFKRAQDDLKEELLKRVGEWIEESRRRHEEESKKQHEEFKRQYEQLRKLIIELFNSGRRKPPAPSYLTRPPRPDYPYRTYEPAVPDQSRPAMLRREDIEQIIHQVFESTTI</sequence>
<keyword evidence="7" id="KW-1185">Reference proteome</keyword>